<dbReference type="PANTHER" id="PTHR30460:SF0">
    <property type="entry name" value="MODERATE CONDUCTANCE MECHANOSENSITIVE CHANNEL YBIO"/>
    <property type="match status" value="1"/>
</dbReference>
<dbReference type="Gene3D" id="1.10.287.1260">
    <property type="match status" value="1"/>
</dbReference>
<evidence type="ECO:0000256" key="4">
    <source>
        <dbReference type="ARBA" id="ARBA00022692"/>
    </source>
</evidence>
<dbReference type="Pfam" id="PF21082">
    <property type="entry name" value="MS_channel_3rd"/>
    <property type="match status" value="1"/>
</dbReference>
<keyword evidence="4 8" id="KW-0812">Transmembrane</keyword>
<dbReference type="Proteomes" id="UP000184035">
    <property type="component" value="Unassembled WGS sequence"/>
</dbReference>
<dbReference type="OrthoDB" id="9809206at2"/>
<keyword evidence="3" id="KW-1003">Cell membrane</keyword>
<gene>
    <name evidence="11" type="ORF">SAMN05443638_11549</name>
</gene>
<dbReference type="InterPro" id="IPR045276">
    <property type="entry name" value="YbiO_bact"/>
</dbReference>
<dbReference type="FunFam" id="2.30.30.60:FF:000001">
    <property type="entry name" value="MscS Mechanosensitive ion channel"/>
    <property type="match status" value="1"/>
</dbReference>
<evidence type="ECO:0000313" key="12">
    <source>
        <dbReference type="Proteomes" id="UP000184035"/>
    </source>
</evidence>
<dbReference type="SUPFAM" id="SSF82861">
    <property type="entry name" value="Mechanosensitive channel protein MscS (YggB), transmembrane region"/>
    <property type="match status" value="1"/>
</dbReference>
<feature type="domain" description="Mechanosensitive ion channel MscS C-terminal" evidence="10">
    <location>
        <begin position="200"/>
        <end position="283"/>
    </location>
</feature>
<evidence type="ECO:0000256" key="7">
    <source>
        <dbReference type="SAM" id="MobiDB-lite"/>
    </source>
</evidence>
<evidence type="ECO:0000256" key="8">
    <source>
        <dbReference type="SAM" id="Phobius"/>
    </source>
</evidence>
<dbReference type="EMBL" id="FQVM01000015">
    <property type="protein sequence ID" value="SHE87500.1"/>
    <property type="molecule type" value="Genomic_DNA"/>
</dbReference>
<feature type="compositionally biased region" description="Low complexity" evidence="7">
    <location>
        <begin position="308"/>
        <end position="323"/>
    </location>
</feature>
<comment type="similarity">
    <text evidence="2">Belongs to the MscS (TC 1.A.23) family.</text>
</comment>
<comment type="subcellular location">
    <subcellularLocation>
        <location evidence="1">Cell membrane</location>
        <topology evidence="1">Multi-pass membrane protein</topology>
    </subcellularLocation>
</comment>
<dbReference type="InterPro" id="IPR011066">
    <property type="entry name" value="MscS_channel_C_sf"/>
</dbReference>
<dbReference type="InterPro" id="IPR010920">
    <property type="entry name" value="LSM_dom_sf"/>
</dbReference>
<dbReference type="STRING" id="1533.SAMN05443638_11549"/>
<feature type="compositionally biased region" description="Polar residues" evidence="7">
    <location>
        <begin position="294"/>
        <end position="303"/>
    </location>
</feature>
<dbReference type="GO" id="GO:0005886">
    <property type="term" value="C:plasma membrane"/>
    <property type="evidence" value="ECO:0007669"/>
    <property type="project" value="UniProtKB-SubCell"/>
</dbReference>
<protein>
    <submittedName>
        <fullName evidence="11">Small conductance mechanosensitive channel</fullName>
    </submittedName>
</protein>
<dbReference type="Gene3D" id="3.30.70.100">
    <property type="match status" value="1"/>
</dbReference>
<feature type="domain" description="Mechanosensitive ion channel MscS" evidence="9">
    <location>
        <begin position="128"/>
        <end position="193"/>
    </location>
</feature>
<dbReference type="AlphaFoldDB" id="A0A1M4X233"/>
<dbReference type="InterPro" id="IPR011014">
    <property type="entry name" value="MscS_channel_TM-2"/>
</dbReference>
<dbReference type="Gene3D" id="2.30.30.60">
    <property type="match status" value="1"/>
</dbReference>
<keyword evidence="5 8" id="KW-1133">Transmembrane helix</keyword>
<evidence type="ECO:0000259" key="10">
    <source>
        <dbReference type="Pfam" id="PF21082"/>
    </source>
</evidence>
<name>A0A1M4X233_9CLOT</name>
<dbReference type="SUPFAM" id="SSF50182">
    <property type="entry name" value="Sm-like ribonucleoproteins"/>
    <property type="match status" value="1"/>
</dbReference>
<evidence type="ECO:0000256" key="2">
    <source>
        <dbReference type="ARBA" id="ARBA00008017"/>
    </source>
</evidence>
<evidence type="ECO:0000256" key="3">
    <source>
        <dbReference type="ARBA" id="ARBA00022475"/>
    </source>
</evidence>
<evidence type="ECO:0000256" key="5">
    <source>
        <dbReference type="ARBA" id="ARBA00022989"/>
    </source>
</evidence>
<dbReference type="InterPro" id="IPR023408">
    <property type="entry name" value="MscS_beta-dom_sf"/>
</dbReference>
<proteinExistence type="inferred from homology"/>
<evidence type="ECO:0000256" key="6">
    <source>
        <dbReference type="ARBA" id="ARBA00023136"/>
    </source>
</evidence>
<feature type="region of interest" description="Disordered" evidence="7">
    <location>
        <begin position="294"/>
        <end position="323"/>
    </location>
</feature>
<feature type="transmembrane region" description="Helical" evidence="8">
    <location>
        <begin position="33"/>
        <end position="58"/>
    </location>
</feature>
<sequence length="323" mass="35812">MNSLTSFLELDLEKNFIKIGHLPPIDLDSLYKVIFKIIAVIVIMFLMYISIKIGNVLIEKFIKKQGQSNLKFTMNQKKATTVAALLKSLLKYVVYFLGLVTIASFFFSGVSLAFAGIGGTAIGFGAKDLITDLINGIFILFEDQFAVGDYVTLGNYSGIVQSIGIRTTTLKDFSGDVHLIPNGSITTVTNHSRGNMRVMLDIDIAYEEDIDNAIDVINKVCEDFSKDNKDIVEAPKVIGVQALKDYSVTIRVSGSAKSMTQWSVERNLRKLIKETLDKKNIEIPYPKAEYISKTNTHGNTENYTGPKGIETNNQEIGNNINNN</sequence>
<organism evidence="11 12">
    <name type="scientific">Clostridium fallax</name>
    <dbReference type="NCBI Taxonomy" id="1533"/>
    <lineage>
        <taxon>Bacteria</taxon>
        <taxon>Bacillati</taxon>
        <taxon>Bacillota</taxon>
        <taxon>Clostridia</taxon>
        <taxon>Eubacteriales</taxon>
        <taxon>Clostridiaceae</taxon>
        <taxon>Clostridium</taxon>
    </lineage>
</organism>
<keyword evidence="12" id="KW-1185">Reference proteome</keyword>
<dbReference type="RefSeq" id="WP_072896286.1">
    <property type="nucleotide sequence ID" value="NZ_FQVM01000015.1"/>
</dbReference>
<dbReference type="SUPFAM" id="SSF82689">
    <property type="entry name" value="Mechanosensitive channel protein MscS (YggB), C-terminal domain"/>
    <property type="match status" value="1"/>
</dbReference>
<dbReference type="InterPro" id="IPR049278">
    <property type="entry name" value="MS_channel_C"/>
</dbReference>
<evidence type="ECO:0000256" key="1">
    <source>
        <dbReference type="ARBA" id="ARBA00004651"/>
    </source>
</evidence>
<dbReference type="GO" id="GO:0008381">
    <property type="term" value="F:mechanosensitive monoatomic ion channel activity"/>
    <property type="evidence" value="ECO:0007669"/>
    <property type="project" value="InterPro"/>
</dbReference>
<evidence type="ECO:0000259" key="9">
    <source>
        <dbReference type="Pfam" id="PF00924"/>
    </source>
</evidence>
<dbReference type="PANTHER" id="PTHR30460">
    <property type="entry name" value="MODERATE CONDUCTANCE MECHANOSENSITIVE CHANNEL YBIO"/>
    <property type="match status" value="1"/>
</dbReference>
<evidence type="ECO:0000313" key="11">
    <source>
        <dbReference type="EMBL" id="SHE87500.1"/>
    </source>
</evidence>
<dbReference type="InterPro" id="IPR006685">
    <property type="entry name" value="MscS_channel_2nd"/>
</dbReference>
<accession>A0A1M4X233</accession>
<keyword evidence="6 8" id="KW-0472">Membrane</keyword>
<dbReference type="Pfam" id="PF00924">
    <property type="entry name" value="MS_channel_2nd"/>
    <property type="match status" value="1"/>
</dbReference>
<reference evidence="11 12" key="1">
    <citation type="submission" date="2016-11" db="EMBL/GenBank/DDBJ databases">
        <authorList>
            <person name="Jaros S."/>
            <person name="Januszkiewicz K."/>
            <person name="Wedrychowicz H."/>
        </authorList>
    </citation>
    <scope>NUCLEOTIDE SEQUENCE [LARGE SCALE GENOMIC DNA]</scope>
    <source>
        <strain evidence="11 12">DSM 2631</strain>
    </source>
</reference>